<dbReference type="EMBL" id="SRLO01008049">
    <property type="protein sequence ID" value="TNN27580.1"/>
    <property type="molecule type" value="Genomic_DNA"/>
</dbReference>
<organism evidence="2 3">
    <name type="scientific">Liparis tanakae</name>
    <name type="common">Tanaka's snailfish</name>
    <dbReference type="NCBI Taxonomy" id="230148"/>
    <lineage>
        <taxon>Eukaryota</taxon>
        <taxon>Metazoa</taxon>
        <taxon>Chordata</taxon>
        <taxon>Craniata</taxon>
        <taxon>Vertebrata</taxon>
        <taxon>Euteleostomi</taxon>
        <taxon>Actinopterygii</taxon>
        <taxon>Neopterygii</taxon>
        <taxon>Teleostei</taxon>
        <taxon>Neoteleostei</taxon>
        <taxon>Acanthomorphata</taxon>
        <taxon>Eupercaria</taxon>
        <taxon>Perciformes</taxon>
        <taxon>Cottioidei</taxon>
        <taxon>Cottales</taxon>
        <taxon>Liparidae</taxon>
        <taxon>Liparis</taxon>
    </lineage>
</organism>
<evidence type="ECO:0000256" key="1">
    <source>
        <dbReference type="SAM" id="MobiDB-lite"/>
    </source>
</evidence>
<feature type="region of interest" description="Disordered" evidence="1">
    <location>
        <begin position="52"/>
        <end position="72"/>
    </location>
</feature>
<accession>A0A4Z2EGB8</accession>
<evidence type="ECO:0000313" key="2">
    <source>
        <dbReference type="EMBL" id="TNN27580.1"/>
    </source>
</evidence>
<sequence>MEDNPIYGNISYIQSSTSLFTGVDTQQSRIEKEDEGNADPVSTMSDLYASVQNQRTKTVSTADNEEGFVKRL</sequence>
<dbReference type="OrthoDB" id="9414978at2759"/>
<protein>
    <submittedName>
        <fullName evidence="2">Uncharacterized protein</fullName>
    </submittedName>
</protein>
<feature type="compositionally biased region" description="Polar residues" evidence="1">
    <location>
        <begin position="52"/>
        <end position="62"/>
    </location>
</feature>
<proteinExistence type="predicted"/>
<gene>
    <name evidence="2" type="ORF">EYF80_062275</name>
</gene>
<keyword evidence="3" id="KW-1185">Reference proteome</keyword>
<comment type="caution">
    <text evidence="2">The sequence shown here is derived from an EMBL/GenBank/DDBJ whole genome shotgun (WGS) entry which is preliminary data.</text>
</comment>
<reference evidence="2 3" key="1">
    <citation type="submission" date="2019-03" db="EMBL/GenBank/DDBJ databases">
        <title>First draft genome of Liparis tanakae, snailfish: a comprehensive survey of snailfish specific genes.</title>
        <authorList>
            <person name="Kim W."/>
            <person name="Song I."/>
            <person name="Jeong J.-H."/>
            <person name="Kim D."/>
            <person name="Kim S."/>
            <person name="Ryu S."/>
            <person name="Song J.Y."/>
            <person name="Lee S.K."/>
        </authorList>
    </citation>
    <scope>NUCLEOTIDE SEQUENCE [LARGE SCALE GENOMIC DNA]</scope>
    <source>
        <tissue evidence="2">Muscle</tissue>
    </source>
</reference>
<dbReference type="AlphaFoldDB" id="A0A4Z2EGB8"/>
<name>A0A4Z2EGB8_9TELE</name>
<dbReference type="Proteomes" id="UP000314294">
    <property type="component" value="Unassembled WGS sequence"/>
</dbReference>
<evidence type="ECO:0000313" key="3">
    <source>
        <dbReference type="Proteomes" id="UP000314294"/>
    </source>
</evidence>